<dbReference type="Proteomes" id="UP001183619">
    <property type="component" value="Unassembled WGS sequence"/>
</dbReference>
<accession>A0ABU2B6V5</accession>
<name>A0ABU2B6V5_9CORY</name>
<reference evidence="1 2" key="1">
    <citation type="submission" date="2023-07" db="EMBL/GenBank/DDBJ databases">
        <title>Sequencing the genomes of 1000 actinobacteria strains.</title>
        <authorList>
            <person name="Klenk H.-P."/>
        </authorList>
    </citation>
    <scope>NUCLEOTIDE SEQUENCE [LARGE SCALE GENOMIC DNA]</scope>
    <source>
        <strain evidence="1 2">DSM 44508</strain>
    </source>
</reference>
<sequence>MRKSLIPLIGLAIGWASLVVPAHASNVHDDLS</sequence>
<evidence type="ECO:0000313" key="1">
    <source>
        <dbReference type="EMBL" id="MDR7354345.1"/>
    </source>
</evidence>
<protein>
    <submittedName>
        <fullName evidence="1">Uncharacterized protein</fullName>
    </submittedName>
</protein>
<dbReference type="EMBL" id="JAVDYF010000001">
    <property type="protein sequence ID" value="MDR7354345.1"/>
    <property type="molecule type" value="Genomic_DNA"/>
</dbReference>
<keyword evidence="2" id="KW-1185">Reference proteome</keyword>
<gene>
    <name evidence="1" type="ORF">J2S37_000883</name>
</gene>
<evidence type="ECO:0000313" key="2">
    <source>
        <dbReference type="Proteomes" id="UP001183619"/>
    </source>
</evidence>
<comment type="caution">
    <text evidence="1">The sequence shown here is derived from an EMBL/GenBank/DDBJ whole genome shotgun (WGS) entry which is preliminary data.</text>
</comment>
<organism evidence="1 2">
    <name type="scientific">Corynebacterium felinum</name>
    <dbReference type="NCBI Taxonomy" id="131318"/>
    <lineage>
        <taxon>Bacteria</taxon>
        <taxon>Bacillati</taxon>
        <taxon>Actinomycetota</taxon>
        <taxon>Actinomycetes</taxon>
        <taxon>Mycobacteriales</taxon>
        <taxon>Corynebacteriaceae</taxon>
        <taxon>Corynebacterium</taxon>
    </lineage>
</organism>
<proteinExistence type="predicted"/>